<proteinExistence type="predicted"/>
<dbReference type="EMBL" id="HBHK01011812">
    <property type="protein sequence ID" value="CAD9681770.1"/>
    <property type="molecule type" value="Transcribed_RNA"/>
</dbReference>
<dbReference type="AlphaFoldDB" id="A0A7S2RV80"/>
<dbReference type="InterPro" id="IPR011992">
    <property type="entry name" value="EF-hand-dom_pair"/>
</dbReference>
<gene>
    <name evidence="1" type="ORF">QSP1433_LOCUS7428</name>
</gene>
<evidence type="ECO:0008006" key="2">
    <source>
        <dbReference type="Google" id="ProtNLM"/>
    </source>
</evidence>
<evidence type="ECO:0000313" key="1">
    <source>
        <dbReference type="EMBL" id="CAD9681770.1"/>
    </source>
</evidence>
<name>A0A7S2RV80_9STRA</name>
<sequence>MATKWVKRQIAAVTGSSEVLKKKRIQAKREKVAKTAKEQSLEREYYYKFTDKAIRRKMRTLLTRTETDAMALCFDMFSPEYEHEKITQGEFVLMVLNGAGVEAVREEPLTKEILAAHMATFEHAKVFPVRSDIIPGKEHPYVAKRKEGKISTKAKRVVFKEVIPEPTEEEIEEKEIMHVEDTTLTLHELLLSTSFWKKQFDFYTDVKWDLVSHYFYLFDTNGQKSWTKNDFARALRVLLVGLYVCDYEEEAKIPIDCDPAEKTREDEEEAKLNFRDEFDELQGLDRQLQRLRKNVFERYLDIIFQDMDKASMGVLDIDDVQEWLDGECPEIATEFVDKETGESTLLQAFQSVECNNRRMELEMFYPFVENSQILAATLNDSIELRMFELSCQIAQQEFPSFEDTSEISLQDFRLFLRNSPDKRIASVVVRVSNVVSRAKNKLPKNTGKGLIDVLSYQKTKPKFRKGTKSKDLFSTSLAALRKEFLNKSPLEQLSITPVEDLTIVSPAAQEEDDVVAPIEPVTRKLTTRISTNRSLLMQAQNSRSQLLKQGTSKKLL</sequence>
<organism evidence="1">
    <name type="scientific">Mucochytrium quahogii</name>
    <dbReference type="NCBI Taxonomy" id="96639"/>
    <lineage>
        <taxon>Eukaryota</taxon>
        <taxon>Sar</taxon>
        <taxon>Stramenopiles</taxon>
        <taxon>Bigyra</taxon>
        <taxon>Labyrinthulomycetes</taxon>
        <taxon>Thraustochytrida</taxon>
        <taxon>Thraustochytriidae</taxon>
        <taxon>Mucochytrium</taxon>
    </lineage>
</organism>
<accession>A0A7S2RV80</accession>
<protein>
    <recommendedName>
        <fullName evidence="2">EF-hand domain-containing protein</fullName>
    </recommendedName>
</protein>
<dbReference type="SUPFAM" id="SSF47473">
    <property type="entry name" value="EF-hand"/>
    <property type="match status" value="1"/>
</dbReference>
<reference evidence="1" key="1">
    <citation type="submission" date="2021-01" db="EMBL/GenBank/DDBJ databases">
        <authorList>
            <person name="Corre E."/>
            <person name="Pelletier E."/>
            <person name="Niang G."/>
            <person name="Scheremetjew M."/>
            <person name="Finn R."/>
            <person name="Kale V."/>
            <person name="Holt S."/>
            <person name="Cochrane G."/>
            <person name="Meng A."/>
            <person name="Brown T."/>
            <person name="Cohen L."/>
        </authorList>
    </citation>
    <scope>NUCLEOTIDE SEQUENCE</scope>
    <source>
        <strain evidence="1">NY070348D</strain>
    </source>
</reference>